<organism evidence="1 2">
    <name type="scientific">Caerostris extrusa</name>
    <name type="common">Bark spider</name>
    <name type="synonym">Caerostris bankana</name>
    <dbReference type="NCBI Taxonomy" id="172846"/>
    <lineage>
        <taxon>Eukaryota</taxon>
        <taxon>Metazoa</taxon>
        <taxon>Ecdysozoa</taxon>
        <taxon>Arthropoda</taxon>
        <taxon>Chelicerata</taxon>
        <taxon>Arachnida</taxon>
        <taxon>Araneae</taxon>
        <taxon>Araneomorphae</taxon>
        <taxon>Entelegynae</taxon>
        <taxon>Araneoidea</taxon>
        <taxon>Araneidae</taxon>
        <taxon>Caerostris</taxon>
    </lineage>
</organism>
<proteinExistence type="predicted"/>
<reference evidence="1 2" key="1">
    <citation type="submission" date="2021-06" db="EMBL/GenBank/DDBJ databases">
        <title>Caerostris extrusa draft genome.</title>
        <authorList>
            <person name="Kono N."/>
            <person name="Arakawa K."/>
        </authorList>
    </citation>
    <scope>NUCLEOTIDE SEQUENCE [LARGE SCALE GENOMIC DNA]</scope>
</reference>
<comment type="caution">
    <text evidence="1">The sequence shown here is derived from an EMBL/GenBank/DDBJ whole genome shotgun (WGS) entry which is preliminary data.</text>
</comment>
<dbReference type="AlphaFoldDB" id="A0AAV4NNA9"/>
<keyword evidence="2" id="KW-1185">Reference proteome</keyword>
<evidence type="ECO:0000313" key="1">
    <source>
        <dbReference type="EMBL" id="GIX86297.1"/>
    </source>
</evidence>
<gene>
    <name evidence="1" type="ORF">CEXT_181081</name>
</gene>
<dbReference type="Proteomes" id="UP001054945">
    <property type="component" value="Unassembled WGS sequence"/>
</dbReference>
<dbReference type="EMBL" id="BPLR01003577">
    <property type="protein sequence ID" value="GIX86297.1"/>
    <property type="molecule type" value="Genomic_DNA"/>
</dbReference>
<protein>
    <submittedName>
        <fullName evidence="1">Uncharacterized protein</fullName>
    </submittedName>
</protein>
<accession>A0AAV4NNA9</accession>
<sequence length="90" mass="10421">MTMPSRIVSGISDIKRSQFLWKRRSHTFCRIFGQSILKDVGFREILNGSDKLDKVTPMVHQDSGNEFTLKRANVGKNTFPVDEILRRCQH</sequence>
<name>A0AAV4NNA9_CAEEX</name>
<evidence type="ECO:0000313" key="2">
    <source>
        <dbReference type="Proteomes" id="UP001054945"/>
    </source>
</evidence>